<evidence type="ECO:0000256" key="9">
    <source>
        <dbReference type="ARBA" id="ARBA00023136"/>
    </source>
</evidence>
<evidence type="ECO:0000256" key="5">
    <source>
        <dbReference type="ARBA" id="ARBA00022692"/>
    </source>
</evidence>
<dbReference type="InterPro" id="IPR022924">
    <property type="entry name" value="Cardiolipin_synthase"/>
</dbReference>
<dbReference type="Pfam" id="PF13396">
    <property type="entry name" value="PLDc_N"/>
    <property type="match status" value="1"/>
</dbReference>
<organism evidence="15 16">
    <name type="scientific">Catenisphaera adipataccumulans</name>
    <dbReference type="NCBI Taxonomy" id="700500"/>
    <lineage>
        <taxon>Bacteria</taxon>
        <taxon>Bacillati</taxon>
        <taxon>Bacillota</taxon>
        <taxon>Erysipelotrichia</taxon>
        <taxon>Erysipelotrichales</taxon>
        <taxon>Erysipelotrichaceae</taxon>
        <taxon>Catenisphaera</taxon>
    </lineage>
</organism>
<evidence type="ECO:0000256" key="12">
    <source>
        <dbReference type="NCBIfam" id="TIGR04265"/>
    </source>
</evidence>
<dbReference type="EC" id="2.7.8.-" evidence="12"/>
<keyword evidence="16" id="KW-1185">Reference proteome</keyword>
<accession>A0A7W8CW05</accession>
<keyword evidence="5 13" id="KW-0812">Transmembrane</keyword>
<evidence type="ECO:0000256" key="8">
    <source>
        <dbReference type="ARBA" id="ARBA00023098"/>
    </source>
</evidence>
<feature type="domain" description="PLD phosphodiesterase" evidence="14">
    <location>
        <begin position="251"/>
        <end position="278"/>
    </location>
</feature>
<name>A0A7W8CW05_9FIRM</name>
<comment type="subcellular location">
    <subcellularLocation>
        <location evidence="1">Cell membrane</location>
        <topology evidence="1">Multi-pass membrane protein</topology>
    </subcellularLocation>
</comment>
<dbReference type="SUPFAM" id="SSF56024">
    <property type="entry name" value="Phospholipase D/nuclease"/>
    <property type="match status" value="2"/>
</dbReference>
<keyword evidence="6" id="KW-0677">Repeat</keyword>
<sequence>MERVRVEQKTSVRNSVLRLVLVAIAIVLQVTYIINFFNAFVYHTTEVQLAITFFSALVALWIYGKDANSQFKMPWIILIMAFPIVGLVMYALMGRANSNHRMRVRYEKIDARLDPMYHQDPDVLTQMEQEDIAAANQSRLIWEQGGYPVYQNTQMEYYDNAADGFEAQKQALRKAEHFIFMEYHAIEDKESFAGMKSILYEKAAQGVEVRILYDDVGSIGFLNRQFIKEMEEHGIQCRDFNPVMPLLLVFMNNRDHRKITVIDGKVGFTGGYNLANEYFNITHPYGYWKDTGVRLIGDAVNSLTLTFLQMWNAVKDTDVNEEQYLVKSEQVGSDGYIQPYADMPLDNLNLAEDVYMNIINNAKHYVYFVTPYLVITDELTRILCLAAARGVDVRIVTPGIPDKKITYMMTRSYYRQLVKHGVKIYEYTPGFCHVKMCVSDDEAATCGSINLDFRSLYLHFENGVFMYKNHVVQDIKADFENMFEESRDVSEKYRQPVNVLVRTWWAILRLISPMF</sequence>
<dbReference type="GO" id="GO:0005886">
    <property type="term" value="C:plasma membrane"/>
    <property type="evidence" value="ECO:0007669"/>
    <property type="project" value="UniProtKB-SubCell"/>
</dbReference>
<feature type="transmembrane region" description="Helical" evidence="13">
    <location>
        <begin position="20"/>
        <end position="41"/>
    </location>
</feature>
<evidence type="ECO:0000256" key="11">
    <source>
        <dbReference type="ARBA" id="ARBA00023264"/>
    </source>
</evidence>
<reference evidence="15 16" key="1">
    <citation type="submission" date="2020-08" db="EMBL/GenBank/DDBJ databases">
        <title>Genomic Encyclopedia of Type Strains, Phase IV (KMG-IV): sequencing the most valuable type-strain genomes for metagenomic binning, comparative biology and taxonomic classification.</title>
        <authorList>
            <person name="Goeker M."/>
        </authorList>
    </citation>
    <scope>NUCLEOTIDE SEQUENCE [LARGE SCALE GENOMIC DNA]</scope>
    <source>
        <strain evidence="15 16">DSM 25799</strain>
    </source>
</reference>
<dbReference type="GO" id="GO:0008808">
    <property type="term" value="F:cardiolipin synthase activity"/>
    <property type="evidence" value="ECO:0007669"/>
    <property type="project" value="UniProtKB-UniRule"/>
</dbReference>
<dbReference type="PANTHER" id="PTHR21248:SF22">
    <property type="entry name" value="PHOSPHOLIPASE D"/>
    <property type="match status" value="1"/>
</dbReference>
<dbReference type="PROSITE" id="PS50035">
    <property type="entry name" value="PLD"/>
    <property type="match status" value="2"/>
</dbReference>
<evidence type="ECO:0000313" key="16">
    <source>
        <dbReference type="Proteomes" id="UP000539953"/>
    </source>
</evidence>
<dbReference type="EMBL" id="JACHHK010000001">
    <property type="protein sequence ID" value="MBB5182341.1"/>
    <property type="molecule type" value="Genomic_DNA"/>
</dbReference>
<keyword evidence="10" id="KW-0594">Phospholipid biosynthesis</keyword>
<dbReference type="Gene3D" id="3.30.870.10">
    <property type="entry name" value="Endonuclease Chain A"/>
    <property type="match status" value="2"/>
</dbReference>
<feature type="domain" description="PLD phosphodiesterase" evidence="14">
    <location>
        <begin position="428"/>
        <end position="455"/>
    </location>
</feature>
<protein>
    <recommendedName>
        <fullName evidence="12">Cardiolipin synthase</fullName>
        <ecNumber evidence="12">2.7.8.-</ecNumber>
    </recommendedName>
</protein>
<keyword evidence="2" id="KW-1003">Cell membrane</keyword>
<keyword evidence="8" id="KW-0443">Lipid metabolism</keyword>
<evidence type="ECO:0000256" key="1">
    <source>
        <dbReference type="ARBA" id="ARBA00004651"/>
    </source>
</evidence>
<dbReference type="InterPro" id="IPR027379">
    <property type="entry name" value="CLS_N"/>
</dbReference>
<dbReference type="PANTHER" id="PTHR21248">
    <property type="entry name" value="CARDIOLIPIN SYNTHASE"/>
    <property type="match status" value="1"/>
</dbReference>
<keyword evidence="11" id="KW-1208">Phospholipid metabolism</keyword>
<dbReference type="InterPro" id="IPR001736">
    <property type="entry name" value="PLipase_D/transphosphatidylase"/>
</dbReference>
<dbReference type="NCBIfam" id="TIGR04265">
    <property type="entry name" value="bac_cardiolipin"/>
    <property type="match status" value="1"/>
</dbReference>
<gene>
    <name evidence="15" type="ORF">HNQ47_000344</name>
</gene>
<dbReference type="Proteomes" id="UP000539953">
    <property type="component" value="Unassembled WGS sequence"/>
</dbReference>
<feature type="transmembrane region" description="Helical" evidence="13">
    <location>
        <begin position="47"/>
        <end position="63"/>
    </location>
</feature>
<evidence type="ECO:0000256" key="3">
    <source>
        <dbReference type="ARBA" id="ARBA00022516"/>
    </source>
</evidence>
<dbReference type="InterPro" id="IPR025202">
    <property type="entry name" value="PLD-like_dom"/>
</dbReference>
<evidence type="ECO:0000313" key="15">
    <source>
        <dbReference type="EMBL" id="MBB5182341.1"/>
    </source>
</evidence>
<keyword evidence="7 13" id="KW-1133">Transmembrane helix</keyword>
<dbReference type="RefSeq" id="WP_221247928.1">
    <property type="nucleotide sequence ID" value="NZ_JACHHK010000001.1"/>
</dbReference>
<evidence type="ECO:0000256" key="7">
    <source>
        <dbReference type="ARBA" id="ARBA00022989"/>
    </source>
</evidence>
<keyword evidence="3" id="KW-0444">Lipid biosynthesis</keyword>
<comment type="caution">
    <text evidence="15">The sequence shown here is derived from an EMBL/GenBank/DDBJ whole genome shotgun (WGS) entry which is preliminary data.</text>
</comment>
<evidence type="ECO:0000256" key="10">
    <source>
        <dbReference type="ARBA" id="ARBA00023209"/>
    </source>
</evidence>
<evidence type="ECO:0000259" key="14">
    <source>
        <dbReference type="PROSITE" id="PS50035"/>
    </source>
</evidence>
<proteinExistence type="predicted"/>
<evidence type="ECO:0000256" key="13">
    <source>
        <dbReference type="SAM" id="Phobius"/>
    </source>
</evidence>
<keyword evidence="9 13" id="KW-0472">Membrane</keyword>
<evidence type="ECO:0000256" key="4">
    <source>
        <dbReference type="ARBA" id="ARBA00022679"/>
    </source>
</evidence>
<keyword evidence="4 15" id="KW-0808">Transferase</keyword>
<dbReference type="Pfam" id="PF13091">
    <property type="entry name" value="PLDc_2"/>
    <property type="match status" value="2"/>
</dbReference>
<feature type="transmembrane region" description="Helical" evidence="13">
    <location>
        <begin position="75"/>
        <end position="93"/>
    </location>
</feature>
<dbReference type="CDD" id="cd09160">
    <property type="entry name" value="PLDc_SMU_988_like_2"/>
    <property type="match status" value="1"/>
</dbReference>
<dbReference type="SMART" id="SM00155">
    <property type="entry name" value="PLDc"/>
    <property type="match status" value="2"/>
</dbReference>
<dbReference type="GO" id="GO:0032049">
    <property type="term" value="P:cardiolipin biosynthetic process"/>
    <property type="evidence" value="ECO:0007669"/>
    <property type="project" value="UniProtKB-UniRule"/>
</dbReference>
<evidence type="ECO:0000256" key="6">
    <source>
        <dbReference type="ARBA" id="ARBA00022737"/>
    </source>
</evidence>
<dbReference type="AlphaFoldDB" id="A0A7W8CW05"/>
<dbReference type="CDD" id="cd09154">
    <property type="entry name" value="PLDc_SMU_988_like_1"/>
    <property type="match status" value="1"/>
</dbReference>
<evidence type="ECO:0000256" key="2">
    <source>
        <dbReference type="ARBA" id="ARBA00022475"/>
    </source>
</evidence>